<reference evidence="1 2" key="1">
    <citation type="journal article" date="2022" name="bioRxiv">
        <title>The genome of the oomycete Peronosclerospora sorghi, a cosmopolitan pathogen of maize and sorghum, is inflated with dispersed pseudogenes.</title>
        <authorList>
            <person name="Fletcher K."/>
            <person name="Martin F."/>
            <person name="Isakeit T."/>
            <person name="Cavanaugh K."/>
            <person name="Magill C."/>
            <person name="Michelmore R."/>
        </authorList>
    </citation>
    <scope>NUCLEOTIDE SEQUENCE [LARGE SCALE GENOMIC DNA]</scope>
    <source>
        <strain evidence="1">P6</strain>
    </source>
</reference>
<name>A0ACC0VVW4_9STRA</name>
<accession>A0ACC0VVW4</accession>
<protein>
    <submittedName>
        <fullName evidence="1">Uncharacterized protein</fullName>
    </submittedName>
</protein>
<sequence>MDRKAAEVAKQNKKPMTFNGVSYELGDRAFRTKEQKRKELKRQSEMATRIQTRVRGTIARKAYSQNLHAAYHLAIRMQTAFRRIQAQKQLEQLRHQRQHEQVCAVVIQKIVRGRVKWNRYQTTLAVRKTAAVLLQSLVRSRQAQIAYRKQMTAAHDIQVFVTLGLADWKSRKEVACRRKERDAATAIQTIFRTQAAIAKAQTRRDAVFLLQCAWCRYQAQSELSIMMLEAEFQKASRHKLHISMATKIQSTWRDSSARSQVAVLRAEAAAAKESARQEEIARQEELQSSMATKLQSFWRGSIARSRVATLRAEAATAEEITRQLEISRQEEIARQAYCISSCLGKREEKELVPRRVGRGPSRLIRVERELDPAIVGNVFTQGILSIHVAQDVGRVRGARHIITPVLPIETLCPLGKLVRRLVTPPVVQRTGCVIVSPGRIEAVR</sequence>
<evidence type="ECO:0000313" key="2">
    <source>
        <dbReference type="Proteomes" id="UP001163321"/>
    </source>
</evidence>
<gene>
    <name evidence="1" type="ORF">PsorP6_011153</name>
</gene>
<dbReference type="Proteomes" id="UP001163321">
    <property type="component" value="Chromosome 6"/>
</dbReference>
<organism evidence="1 2">
    <name type="scientific">Peronosclerospora sorghi</name>
    <dbReference type="NCBI Taxonomy" id="230839"/>
    <lineage>
        <taxon>Eukaryota</taxon>
        <taxon>Sar</taxon>
        <taxon>Stramenopiles</taxon>
        <taxon>Oomycota</taxon>
        <taxon>Peronosporomycetes</taxon>
        <taxon>Peronosporales</taxon>
        <taxon>Peronosporaceae</taxon>
        <taxon>Peronosclerospora</taxon>
    </lineage>
</organism>
<keyword evidence="2" id="KW-1185">Reference proteome</keyword>
<comment type="caution">
    <text evidence="1">The sequence shown here is derived from an EMBL/GenBank/DDBJ whole genome shotgun (WGS) entry which is preliminary data.</text>
</comment>
<dbReference type="EMBL" id="CM047585">
    <property type="protein sequence ID" value="KAI9910347.1"/>
    <property type="molecule type" value="Genomic_DNA"/>
</dbReference>
<evidence type="ECO:0000313" key="1">
    <source>
        <dbReference type="EMBL" id="KAI9910347.1"/>
    </source>
</evidence>
<proteinExistence type="predicted"/>